<proteinExistence type="predicted"/>
<accession>A0A0F8ZR60</accession>
<name>A0A0F8ZR60_9ZZZZ</name>
<sequence>MANSYTISIVVESYSHNCHQIVIANSPIGSHHNYFFFYFPPHPDINFGDILLMDSGQDNFKVHYGNPLLTYKISPQPFPATLLLELISERLNQ</sequence>
<reference evidence="1" key="1">
    <citation type="journal article" date="2015" name="Nature">
        <title>Complex archaea that bridge the gap between prokaryotes and eukaryotes.</title>
        <authorList>
            <person name="Spang A."/>
            <person name="Saw J.H."/>
            <person name="Jorgensen S.L."/>
            <person name="Zaremba-Niedzwiedzka K."/>
            <person name="Martijn J."/>
            <person name="Lind A.E."/>
            <person name="van Eijk R."/>
            <person name="Schleper C."/>
            <person name="Guy L."/>
            <person name="Ettema T.J."/>
        </authorList>
    </citation>
    <scope>NUCLEOTIDE SEQUENCE</scope>
</reference>
<evidence type="ECO:0000313" key="1">
    <source>
        <dbReference type="EMBL" id="KKK62396.1"/>
    </source>
</evidence>
<organism evidence="1">
    <name type="scientific">marine sediment metagenome</name>
    <dbReference type="NCBI Taxonomy" id="412755"/>
    <lineage>
        <taxon>unclassified sequences</taxon>
        <taxon>metagenomes</taxon>
        <taxon>ecological metagenomes</taxon>
    </lineage>
</organism>
<protein>
    <submittedName>
        <fullName evidence="1">Uncharacterized protein</fullName>
    </submittedName>
</protein>
<comment type="caution">
    <text evidence="1">The sequence shown here is derived from an EMBL/GenBank/DDBJ whole genome shotgun (WGS) entry which is preliminary data.</text>
</comment>
<dbReference type="EMBL" id="LAZR01062012">
    <property type="protein sequence ID" value="KKK62396.1"/>
    <property type="molecule type" value="Genomic_DNA"/>
</dbReference>
<dbReference type="AlphaFoldDB" id="A0A0F8ZR60"/>
<gene>
    <name evidence="1" type="ORF">LCGC14_3004750</name>
</gene>